<evidence type="ECO:0000313" key="3">
    <source>
        <dbReference type="Proteomes" id="UP000317909"/>
    </source>
</evidence>
<dbReference type="CDD" id="cd06558">
    <property type="entry name" value="crotonase-like"/>
    <property type="match status" value="1"/>
</dbReference>
<dbReference type="OrthoDB" id="370015at2"/>
<evidence type="ECO:0000256" key="1">
    <source>
        <dbReference type="ARBA" id="ARBA00005254"/>
    </source>
</evidence>
<sequence>MYMPSNAIEVKVYDVAATIVLNRPDYGNALTRSMVQQLLEAIDDLYLEKRVRAIIITGAGDSFSLGADVGEMQTSQESETPEADWGADAADFRDLVVRMMEITKPIIAAVNGPAMSAGAALVAASDIVVASANATFALPDVRHGMVAGLATPLVAFRVGAGQAARLALSGATIDASEAQRIGLFHELTAAEFVWARAMELAKACAAGAPEAMQLTKRLINETLGEELATQLSSGAAMAATARTTEAAGEGIAALLEGRQPVWK</sequence>
<keyword evidence="2" id="KW-0456">Lyase</keyword>
<dbReference type="Gene3D" id="3.90.226.10">
    <property type="entry name" value="2-enoyl-CoA Hydratase, Chain A, domain 1"/>
    <property type="match status" value="1"/>
</dbReference>
<dbReference type="PANTHER" id="PTHR42964:SF1">
    <property type="entry name" value="POLYKETIDE BIOSYNTHESIS ENOYL-COA HYDRATASE PKSH-RELATED"/>
    <property type="match status" value="1"/>
</dbReference>
<dbReference type="KEGG" id="llh:I41_16740"/>
<dbReference type="PANTHER" id="PTHR42964">
    <property type="entry name" value="ENOYL-COA HYDRATASE"/>
    <property type="match status" value="1"/>
</dbReference>
<evidence type="ECO:0000313" key="2">
    <source>
        <dbReference type="EMBL" id="QDT72495.1"/>
    </source>
</evidence>
<proteinExistence type="inferred from homology"/>
<dbReference type="Proteomes" id="UP000317909">
    <property type="component" value="Chromosome"/>
</dbReference>
<dbReference type="InterPro" id="IPR051683">
    <property type="entry name" value="Enoyl-CoA_Hydratase/Isomerase"/>
</dbReference>
<dbReference type="EMBL" id="CP036339">
    <property type="protein sequence ID" value="QDT72495.1"/>
    <property type="molecule type" value="Genomic_DNA"/>
</dbReference>
<reference evidence="2 3" key="1">
    <citation type="submission" date="2019-02" db="EMBL/GenBank/DDBJ databases">
        <title>Deep-cultivation of Planctomycetes and their phenomic and genomic characterization uncovers novel biology.</title>
        <authorList>
            <person name="Wiegand S."/>
            <person name="Jogler M."/>
            <person name="Boedeker C."/>
            <person name="Pinto D."/>
            <person name="Vollmers J."/>
            <person name="Rivas-Marin E."/>
            <person name="Kohn T."/>
            <person name="Peeters S.H."/>
            <person name="Heuer A."/>
            <person name="Rast P."/>
            <person name="Oberbeckmann S."/>
            <person name="Bunk B."/>
            <person name="Jeske O."/>
            <person name="Meyerdierks A."/>
            <person name="Storesund J.E."/>
            <person name="Kallscheuer N."/>
            <person name="Luecker S."/>
            <person name="Lage O.M."/>
            <person name="Pohl T."/>
            <person name="Merkel B.J."/>
            <person name="Hornburger P."/>
            <person name="Mueller R.-W."/>
            <person name="Bruemmer F."/>
            <person name="Labrenz M."/>
            <person name="Spormann A.M."/>
            <person name="Op den Camp H."/>
            <person name="Overmann J."/>
            <person name="Amann R."/>
            <person name="Jetten M.S.M."/>
            <person name="Mascher T."/>
            <person name="Medema M.H."/>
            <person name="Devos D.P."/>
            <person name="Kaster A.-K."/>
            <person name="Ovreas L."/>
            <person name="Rohde M."/>
            <person name="Galperin M.Y."/>
            <person name="Jogler C."/>
        </authorList>
    </citation>
    <scope>NUCLEOTIDE SEQUENCE [LARGE SCALE GENOMIC DNA]</scope>
    <source>
        <strain evidence="2 3">I41</strain>
    </source>
</reference>
<accession>A0A517TVU6</accession>
<gene>
    <name evidence="2" type="primary">paaF</name>
    <name evidence="2" type="ORF">I41_16740</name>
</gene>
<dbReference type="SUPFAM" id="SSF52096">
    <property type="entry name" value="ClpP/crotonase"/>
    <property type="match status" value="1"/>
</dbReference>
<protein>
    <submittedName>
        <fullName evidence="2">2,3-dehydroadipyl-CoA hydratase</fullName>
        <ecNumber evidence="2">4.2.1.17</ecNumber>
    </submittedName>
</protein>
<keyword evidence="3" id="KW-1185">Reference proteome</keyword>
<dbReference type="InterPro" id="IPR001753">
    <property type="entry name" value="Enoyl-CoA_hydra/iso"/>
</dbReference>
<dbReference type="EC" id="4.2.1.17" evidence="2"/>
<dbReference type="AlphaFoldDB" id="A0A517TVU6"/>
<dbReference type="GO" id="GO:0004300">
    <property type="term" value="F:enoyl-CoA hydratase activity"/>
    <property type="evidence" value="ECO:0007669"/>
    <property type="project" value="UniProtKB-EC"/>
</dbReference>
<organism evidence="2 3">
    <name type="scientific">Lacipirellula limnantheis</name>
    <dbReference type="NCBI Taxonomy" id="2528024"/>
    <lineage>
        <taxon>Bacteria</taxon>
        <taxon>Pseudomonadati</taxon>
        <taxon>Planctomycetota</taxon>
        <taxon>Planctomycetia</taxon>
        <taxon>Pirellulales</taxon>
        <taxon>Lacipirellulaceae</taxon>
        <taxon>Lacipirellula</taxon>
    </lineage>
</organism>
<comment type="similarity">
    <text evidence="1">Belongs to the enoyl-CoA hydratase/isomerase family.</text>
</comment>
<name>A0A517TVU6_9BACT</name>
<dbReference type="Pfam" id="PF00378">
    <property type="entry name" value="ECH_1"/>
    <property type="match status" value="1"/>
</dbReference>
<dbReference type="InterPro" id="IPR029045">
    <property type="entry name" value="ClpP/crotonase-like_dom_sf"/>
</dbReference>